<proteinExistence type="predicted"/>
<accession>A0AC61D9Z0</accession>
<comment type="caution">
    <text evidence="1">The sequence shown here is derived from an EMBL/GenBank/DDBJ whole genome shotgun (WGS) entry which is preliminary data.</text>
</comment>
<protein>
    <submittedName>
        <fullName evidence="1">Uncharacterized protein</fullName>
    </submittedName>
</protein>
<name>A0AC61D9Z0_9FIRM</name>
<gene>
    <name evidence="1" type="ORF">CS063_12400</name>
</gene>
<evidence type="ECO:0000313" key="1">
    <source>
        <dbReference type="EMBL" id="PHV70099.1"/>
    </source>
</evidence>
<sequence length="212" mass="24675">MGNSEQSMTERAYLYLHDKIQNCDYMPNEPLFEKQICEELSCGRTPVREALLALKNDGLVDVFPRKGMCVRPITKQYVNEIYQVRKILESTVASQFCQLYDKSELLVFDERFKNLNLTNDREYFTFDIDFHRFLIHVTGNQTMIKFYDNLMQVQYRLGMYSSKCGTAVKDDTYKQHHAIIEAILSEDTSAITQTITQHTNQSLIIALKTIAN</sequence>
<dbReference type="EMBL" id="PEDL01000014">
    <property type="protein sequence ID" value="PHV70099.1"/>
    <property type="molecule type" value="Genomic_DNA"/>
</dbReference>
<evidence type="ECO:0000313" key="2">
    <source>
        <dbReference type="Proteomes" id="UP000224460"/>
    </source>
</evidence>
<dbReference type="Proteomes" id="UP000224460">
    <property type="component" value="Unassembled WGS sequence"/>
</dbReference>
<keyword evidence="2" id="KW-1185">Reference proteome</keyword>
<organism evidence="1 2">
    <name type="scientific">Sporanaerobium hydrogeniformans</name>
    <dbReference type="NCBI Taxonomy" id="3072179"/>
    <lineage>
        <taxon>Bacteria</taxon>
        <taxon>Bacillati</taxon>
        <taxon>Bacillota</taxon>
        <taxon>Clostridia</taxon>
        <taxon>Lachnospirales</taxon>
        <taxon>Lachnospiraceae</taxon>
        <taxon>Sporanaerobium</taxon>
    </lineage>
</organism>
<reference evidence="1" key="1">
    <citation type="submission" date="2017-10" db="EMBL/GenBank/DDBJ databases">
        <title>Genome sequence of cellulolytic Lachnospiraceae bacterium XHS1971 isolated from hotspring sediment.</title>
        <authorList>
            <person name="Vasudevan G."/>
            <person name="Joshi A.J."/>
            <person name="Hivarkar S."/>
            <person name="Lanjekar V.B."/>
            <person name="Dhakephalkar P.K."/>
            <person name="Dagar S."/>
        </authorList>
    </citation>
    <scope>NUCLEOTIDE SEQUENCE</scope>
    <source>
        <strain evidence="1">XHS1971</strain>
    </source>
</reference>